<keyword evidence="3 5" id="KW-1133">Transmembrane helix</keyword>
<keyword evidence="4 5" id="KW-0472">Membrane</keyword>
<dbReference type="SUPFAM" id="SSF52091">
    <property type="entry name" value="SpoIIaa-like"/>
    <property type="match status" value="1"/>
</dbReference>
<dbReference type="EMBL" id="JANQDL010000060">
    <property type="protein sequence ID" value="MDH6063783.1"/>
    <property type="molecule type" value="Genomic_DNA"/>
</dbReference>
<dbReference type="AlphaFoldDB" id="A0AA43GZA6"/>
<evidence type="ECO:0000256" key="5">
    <source>
        <dbReference type="SAM" id="Phobius"/>
    </source>
</evidence>
<feature type="domain" description="STAS" evidence="6">
    <location>
        <begin position="443"/>
        <end position="542"/>
    </location>
</feature>
<protein>
    <submittedName>
        <fullName evidence="7">SulP family inorganic anion transporter</fullName>
    </submittedName>
</protein>
<dbReference type="GO" id="GO:0055085">
    <property type="term" value="P:transmembrane transport"/>
    <property type="evidence" value="ECO:0007669"/>
    <property type="project" value="InterPro"/>
</dbReference>
<sequence length="563" mass="59362">MTFTNTIHFRNLRGDIFGGVTAAIVSLPLALAFGVASGVGPGAGLYGAVCVGFFAALFGGTPTLISEPTGPMTVVMTAIVSSMIAKNPENGLAMAFTVVMLAGIFQIILGVFKLGKYITLMPYSVISGFMSGIGIILILLQIAPFVGQPSPKGGVLGMVQNLPDLLTKVNPVETILGAMTLAIIFLMPSKLKRFAPPQLVALVVVTIVSLVFFGNSEIRRIGEIPMGLPTLQLPTFTPSQITAMLVDGAMLGMLGCIDTLLTAVIADSLTRTEHKSNKELIGQGLGNLASGLCGGLPGAGATMGTVVNIQTGAQTALSGLTRALILLIVVLWAAGLTQSIPMAVLAGIALKVGIDILDWSFLKRAHKVSLKGTLIMYGVMFLTVFVDLIVAVGVGVFIANILTIERLSELQSQDVKTITDADDAIILNDEEKELLNQANGRALLFYLSGPMIFGVSKAIAREHSAMKDCDVLILDLSDVPMMGVTASLAVENAIQDAHDQGRQVLIAGATVKVKRRLEKLGVLNFVAPHNWYMTRSEALKQAVELVNSYPVGSNNPGTSQYRS</sequence>
<organism evidence="7 8">
    <name type="scientific">Umezakia ovalisporum FSS-62</name>
    <dbReference type="NCBI Taxonomy" id="2971776"/>
    <lineage>
        <taxon>Bacteria</taxon>
        <taxon>Bacillati</taxon>
        <taxon>Cyanobacteriota</taxon>
        <taxon>Cyanophyceae</taxon>
        <taxon>Nostocales</taxon>
        <taxon>Nodulariaceae</taxon>
        <taxon>Umezakia</taxon>
    </lineage>
</organism>
<dbReference type="PANTHER" id="PTHR11814">
    <property type="entry name" value="SULFATE TRANSPORTER"/>
    <property type="match status" value="1"/>
</dbReference>
<evidence type="ECO:0000259" key="6">
    <source>
        <dbReference type="PROSITE" id="PS50801"/>
    </source>
</evidence>
<feature type="transmembrane region" description="Helical" evidence="5">
    <location>
        <begin position="340"/>
        <end position="362"/>
    </location>
</feature>
<accession>A0AA43GZA6</accession>
<dbReference type="RefSeq" id="WP_280650956.1">
    <property type="nucleotide sequence ID" value="NZ_JANQDL010000060.1"/>
</dbReference>
<comment type="subcellular location">
    <subcellularLocation>
        <location evidence="1">Membrane</location>
        <topology evidence="1">Multi-pass membrane protein</topology>
    </subcellularLocation>
</comment>
<name>A0AA43GZA6_9CYAN</name>
<feature type="transmembrane region" description="Helical" evidence="5">
    <location>
        <begin position="16"/>
        <end position="36"/>
    </location>
</feature>
<evidence type="ECO:0000256" key="4">
    <source>
        <dbReference type="ARBA" id="ARBA00023136"/>
    </source>
</evidence>
<reference evidence="7 8" key="1">
    <citation type="journal article" date="2023" name="J. Phycol.">
        <title>Chrysosporum ovalisporum is synonymous with the true-branching cyanobacterium Umezakia natans (Nostocales/Aphanizomenonaceae).</title>
        <authorList>
            <person name="McGregor G.B."/>
            <person name="Sendall B.C."/>
            <person name="Niiyama Y."/>
            <person name="Tuji A."/>
            <person name="Willis A."/>
        </authorList>
    </citation>
    <scope>NUCLEOTIDE SEQUENCE [LARGE SCALE GENOMIC DNA]</scope>
    <source>
        <strain evidence="7 8">FSS-62</strain>
    </source>
</reference>
<dbReference type="GO" id="GO:0016020">
    <property type="term" value="C:membrane"/>
    <property type="evidence" value="ECO:0007669"/>
    <property type="project" value="UniProtKB-SubCell"/>
</dbReference>
<feature type="transmembrane region" description="Helical" evidence="5">
    <location>
        <begin position="124"/>
        <end position="145"/>
    </location>
</feature>
<dbReference type="GeneID" id="83685944"/>
<evidence type="ECO:0000256" key="1">
    <source>
        <dbReference type="ARBA" id="ARBA00004141"/>
    </source>
</evidence>
<feature type="transmembrane region" description="Helical" evidence="5">
    <location>
        <begin position="199"/>
        <end position="221"/>
    </location>
</feature>
<feature type="transmembrane region" description="Helical" evidence="5">
    <location>
        <begin position="374"/>
        <end position="402"/>
    </location>
</feature>
<dbReference type="Gene3D" id="3.30.750.24">
    <property type="entry name" value="STAS domain"/>
    <property type="match status" value="1"/>
</dbReference>
<evidence type="ECO:0000313" key="8">
    <source>
        <dbReference type="Proteomes" id="UP001159370"/>
    </source>
</evidence>
<dbReference type="InterPro" id="IPR036513">
    <property type="entry name" value="STAS_dom_sf"/>
</dbReference>
<dbReference type="InterPro" id="IPR001902">
    <property type="entry name" value="SLC26A/SulP_fam"/>
</dbReference>
<evidence type="ECO:0000256" key="3">
    <source>
        <dbReference type="ARBA" id="ARBA00022989"/>
    </source>
</evidence>
<dbReference type="Pfam" id="PF00916">
    <property type="entry name" value="Sulfate_transp"/>
    <property type="match status" value="1"/>
</dbReference>
<dbReference type="InterPro" id="IPR011547">
    <property type="entry name" value="SLC26A/SulP_dom"/>
</dbReference>
<evidence type="ECO:0000313" key="7">
    <source>
        <dbReference type="EMBL" id="MDH6063783.1"/>
    </source>
</evidence>
<feature type="transmembrane region" description="Helical" evidence="5">
    <location>
        <begin position="92"/>
        <end position="112"/>
    </location>
</feature>
<comment type="caution">
    <text evidence="7">The sequence shown here is derived from an EMBL/GenBank/DDBJ whole genome shotgun (WGS) entry which is preliminary data.</text>
</comment>
<dbReference type="CDD" id="cd07042">
    <property type="entry name" value="STAS_SulP_like_sulfate_transporter"/>
    <property type="match status" value="1"/>
</dbReference>
<feature type="transmembrane region" description="Helical" evidence="5">
    <location>
        <begin position="316"/>
        <end position="334"/>
    </location>
</feature>
<dbReference type="PROSITE" id="PS50801">
    <property type="entry name" value="STAS"/>
    <property type="match status" value="1"/>
</dbReference>
<gene>
    <name evidence="7" type="ORF">NWP23_08400</name>
</gene>
<proteinExistence type="predicted"/>
<dbReference type="Proteomes" id="UP001159370">
    <property type="component" value="Unassembled WGS sequence"/>
</dbReference>
<keyword evidence="2 5" id="KW-0812">Transmembrane</keyword>
<dbReference type="Pfam" id="PF01740">
    <property type="entry name" value="STAS"/>
    <property type="match status" value="1"/>
</dbReference>
<dbReference type="InterPro" id="IPR002645">
    <property type="entry name" value="STAS_dom"/>
</dbReference>
<feature type="transmembrane region" description="Helical" evidence="5">
    <location>
        <begin position="43"/>
        <end position="65"/>
    </location>
</feature>
<evidence type="ECO:0000256" key="2">
    <source>
        <dbReference type="ARBA" id="ARBA00022692"/>
    </source>
</evidence>